<dbReference type="HOGENOM" id="CLU_073419_1_0_1"/>
<dbReference type="PANTHER" id="PTHR23128:SF136">
    <property type="entry name" value="SERPENTINE RECEPTOR CLASS EPSILON-21"/>
    <property type="match status" value="1"/>
</dbReference>
<evidence type="ECO:0000256" key="1">
    <source>
        <dbReference type="ARBA" id="ARBA00004141"/>
    </source>
</evidence>
<keyword evidence="8" id="KW-1185">Reference proteome</keyword>
<dbReference type="PANTHER" id="PTHR23128">
    <property type="entry name" value="SERPENTINE RECEPTOR, CLASS E (EPSILON)-RELATED"/>
    <property type="match status" value="1"/>
</dbReference>
<evidence type="ECO:0000313" key="7">
    <source>
        <dbReference type="EMBL" id="EFO99608.1"/>
    </source>
</evidence>
<dbReference type="GO" id="GO:0016020">
    <property type="term" value="C:membrane"/>
    <property type="evidence" value="ECO:0007669"/>
    <property type="project" value="UniProtKB-SubCell"/>
</dbReference>
<evidence type="ECO:0000256" key="6">
    <source>
        <dbReference type="SAM" id="Phobius"/>
    </source>
</evidence>
<feature type="transmembrane region" description="Helical" evidence="6">
    <location>
        <begin position="122"/>
        <end position="143"/>
    </location>
</feature>
<dbReference type="FunCoup" id="E3NIY4">
    <property type="interactions" value="156"/>
</dbReference>
<comment type="similarity">
    <text evidence="2">Belongs to the nematode receptor-like protein sre family.</text>
</comment>
<accession>E3NIY4</accession>
<dbReference type="eggNOG" id="ENOG502TFMC">
    <property type="taxonomic scope" value="Eukaryota"/>
</dbReference>
<evidence type="ECO:0000256" key="4">
    <source>
        <dbReference type="ARBA" id="ARBA00022989"/>
    </source>
</evidence>
<evidence type="ECO:0000256" key="2">
    <source>
        <dbReference type="ARBA" id="ARBA00006803"/>
    </source>
</evidence>
<keyword evidence="4 6" id="KW-1133">Transmembrane helix</keyword>
<protein>
    <recommendedName>
        <fullName evidence="9">G-protein coupled receptors family 1 profile domain-containing protein</fullName>
    </recommendedName>
</protein>
<dbReference type="OrthoDB" id="5874078at2759"/>
<feature type="transmembrane region" description="Helical" evidence="6">
    <location>
        <begin position="31"/>
        <end position="55"/>
    </location>
</feature>
<evidence type="ECO:0000313" key="8">
    <source>
        <dbReference type="Proteomes" id="UP000008281"/>
    </source>
</evidence>
<name>E3NIY4_CAERE</name>
<organism evidence="8">
    <name type="scientific">Caenorhabditis remanei</name>
    <name type="common">Caenorhabditis vulgaris</name>
    <dbReference type="NCBI Taxonomy" id="31234"/>
    <lineage>
        <taxon>Eukaryota</taxon>
        <taxon>Metazoa</taxon>
        <taxon>Ecdysozoa</taxon>
        <taxon>Nematoda</taxon>
        <taxon>Chromadorea</taxon>
        <taxon>Rhabditida</taxon>
        <taxon>Rhabditina</taxon>
        <taxon>Rhabditomorpha</taxon>
        <taxon>Rhabditoidea</taxon>
        <taxon>Rhabditidae</taxon>
        <taxon>Peloderinae</taxon>
        <taxon>Caenorhabditis</taxon>
    </lineage>
</organism>
<comment type="subcellular location">
    <subcellularLocation>
        <location evidence="1">Membrane</location>
        <topology evidence="1">Multi-pass membrane protein</topology>
    </subcellularLocation>
</comment>
<sequence>MFFGVHSLLCVTAERGMATVFLRDYENKPRLWIAVTLITANFLISLTYAFLAVFQLIMMKFVFTVCLVITVSSMAILEIIYFLNRKRLAALVRHDSNIVFYTLSTKYQLQENVQSCKLIRPALIAVGAFIVFTILTECLPIILDFPDDVEHWCNLIFDTMVYTNSLVVVPTLFLLMDSYRKVFMHYYRQIKESIHPPTQNPHRKRSIFVFSKRTANEGDVYFEMFNKSVSPQIISRETTFTLK</sequence>
<evidence type="ECO:0000256" key="3">
    <source>
        <dbReference type="ARBA" id="ARBA00022692"/>
    </source>
</evidence>
<dbReference type="GO" id="GO:0007606">
    <property type="term" value="P:sensory perception of chemical stimulus"/>
    <property type="evidence" value="ECO:0007669"/>
    <property type="project" value="InterPro"/>
</dbReference>
<proteinExistence type="inferred from homology"/>
<feature type="transmembrane region" description="Helical" evidence="6">
    <location>
        <begin position="155"/>
        <end position="175"/>
    </location>
</feature>
<dbReference type="OMA" id="QSCKLIR"/>
<gene>
    <name evidence="7" type="ORF">CRE_22133</name>
</gene>
<feature type="transmembrane region" description="Helical" evidence="6">
    <location>
        <begin position="61"/>
        <end position="83"/>
    </location>
</feature>
<keyword evidence="3 6" id="KW-0812">Transmembrane</keyword>
<reference evidence="7" key="1">
    <citation type="submission" date="2007-07" db="EMBL/GenBank/DDBJ databases">
        <title>PCAP assembly of the Caenorhabditis remanei genome.</title>
        <authorList>
            <consortium name="The Caenorhabditis remanei Sequencing Consortium"/>
            <person name="Wilson R.K."/>
        </authorList>
    </citation>
    <scope>NUCLEOTIDE SEQUENCE [LARGE SCALE GENOMIC DNA]</scope>
    <source>
        <strain evidence="7">PB4641</strain>
    </source>
</reference>
<dbReference type="STRING" id="31234.E3NIY4"/>
<dbReference type="EMBL" id="DS268719">
    <property type="protein sequence ID" value="EFO99608.1"/>
    <property type="molecule type" value="Genomic_DNA"/>
</dbReference>
<keyword evidence="5 6" id="KW-0472">Membrane</keyword>
<dbReference type="Proteomes" id="UP000008281">
    <property type="component" value="Unassembled WGS sequence"/>
</dbReference>
<evidence type="ECO:0008006" key="9">
    <source>
        <dbReference type="Google" id="ProtNLM"/>
    </source>
</evidence>
<dbReference type="InterPro" id="IPR004151">
    <property type="entry name" value="7TM_GPCR_serpentine_rcpt_Sre"/>
</dbReference>
<evidence type="ECO:0000256" key="5">
    <source>
        <dbReference type="ARBA" id="ARBA00023136"/>
    </source>
</evidence>
<dbReference type="Pfam" id="PF03125">
    <property type="entry name" value="Sre"/>
    <property type="match status" value="1"/>
</dbReference>
<dbReference type="AlphaFoldDB" id="E3NIY4"/>
<dbReference type="InParanoid" id="E3NIY4"/>